<protein>
    <submittedName>
        <fullName evidence="3">Uncharacterized protein</fullName>
    </submittedName>
</protein>
<gene>
    <name evidence="3" type="ORF">A3I86_02730</name>
</gene>
<sequence>MKKIIIAVLALTPIFAFAQNLDNIGQLIASIGGIVQIALPIVVGLALLAFFWGLVKFIFAQGNEEAKVEAKKIMLWGLVAMFVMVAVWGLVRFIGEALGVNQEENPIAVPTVPGL</sequence>
<name>A0A1G2UHC4_9BACT</name>
<dbReference type="AlphaFoldDB" id="A0A1G2UHC4"/>
<dbReference type="InterPro" id="IPR043993">
    <property type="entry name" value="T4SS_pilin"/>
</dbReference>
<keyword evidence="1" id="KW-1133">Transmembrane helix</keyword>
<keyword evidence="1" id="KW-0812">Transmembrane</keyword>
<evidence type="ECO:0000256" key="2">
    <source>
        <dbReference type="SAM" id="SignalP"/>
    </source>
</evidence>
<feature type="transmembrane region" description="Helical" evidence="1">
    <location>
        <begin position="28"/>
        <end position="52"/>
    </location>
</feature>
<dbReference type="Pfam" id="PF18895">
    <property type="entry name" value="T4SS_pilin"/>
    <property type="match status" value="1"/>
</dbReference>
<feature type="transmembrane region" description="Helical" evidence="1">
    <location>
        <begin position="73"/>
        <end position="91"/>
    </location>
</feature>
<evidence type="ECO:0000256" key="1">
    <source>
        <dbReference type="SAM" id="Phobius"/>
    </source>
</evidence>
<reference evidence="3 4" key="1">
    <citation type="journal article" date="2016" name="Nat. Commun.">
        <title>Thousands of microbial genomes shed light on interconnected biogeochemical processes in an aquifer system.</title>
        <authorList>
            <person name="Anantharaman K."/>
            <person name="Brown C.T."/>
            <person name="Hug L.A."/>
            <person name="Sharon I."/>
            <person name="Castelle C.J."/>
            <person name="Probst A.J."/>
            <person name="Thomas B.C."/>
            <person name="Singh A."/>
            <person name="Wilkins M.J."/>
            <person name="Karaoz U."/>
            <person name="Brodie E.L."/>
            <person name="Williams K.H."/>
            <person name="Hubbard S.S."/>
            <person name="Banfield J.F."/>
        </authorList>
    </citation>
    <scope>NUCLEOTIDE SEQUENCE [LARGE SCALE GENOMIC DNA]</scope>
</reference>
<evidence type="ECO:0000313" key="4">
    <source>
        <dbReference type="Proteomes" id="UP000177096"/>
    </source>
</evidence>
<feature type="signal peptide" evidence="2">
    <location>
        <begin position="1"/>
        <end position="18"/>
    </location>
</feature>
<comment type="caution">
    <text evidence="3">The sequence shown here is derived from an EMBL/GenBank/DDBJ whole genome shotgun (WGS) entry which is preliminary data.</text>
</comment>
<dbReference type="Proteomes" id="UP000177096">
    <property type="component" value="Unassembled WGS sequence"/>
</dbReference>
<evidence type="ECO:0000313" key="3">
    <source>
        <dbReference type="EMBL" id="OHB08542.1"/>
    </source>
</evidence>
<feature type="chain" id="PRO_5009584718" evidence="2">
    <location>
        <begin position="19"/>
        <end position="115"/>
    </location>
</feature>
<keyword evidence="2" id="KW-0732">Signal</keyword>
<organism evidence="3 4">
    <name type="scientific">Candidatus Zambryskibacteria bacterium RIFCSPLOWO2_02_FULL_39_14</name>
    <dbReference type="NCBI Taxonomy" id="1802769"/>
    <lineage>
        <taxon>Bacteria</taxon>
        <taxon>Candidatus Zambryskiibacteriota</taxon>
    </lineage>
</organism>
<keyword evidence="1" id="KW-0472">Membrane</keyword>
<dbReference type="EMBL" id="MHWM01000023">
    <property type="protein sequence ID" value="OHB08542.1"/>
    <property type="molecule type" value="Genomic_DNA"/>
</dbReference>
<proteinExistence type="predicted"/>
<accession>A0A1G2UHC4</accession>